<sequence>MDIIAGLLSRKHPPGQRLPLLPHLPEWLQKRIMGQYLDSCGNDRNDDIDRGEPRIGMLWSEDFGTPRLHIVDSGLVPRRRIGEFSHYGQIASDEDATVWQPVSGTWKKWPNYGQNSSHQVTAFRMAAGSSENLPIRASSAGPLGPRSPESGDIEASVASRACHAYRAGTYPPKPISSLHGQLERGHRNSGQPQLFSFETEYLNYC</sequence>
<evidence type="ECO:0000313" key="1">
    <source>
        <dbReference type="EMBL" id="VEL17487.1"/>
    </source>
</evidence>
<accession>A0A3S5ACV6</accession>
<evidence type="ECO:0000313" key="2">
    <source>
        <dbReference type="Proteomes" id="UP000784294"/>
    </source>
</evidence>
<reference evidence="1" key="1">
    <citation type="submission" date="2018-11" db="EMBL/GenBank/DDBJ databases">
        <authorList>
            <consortium name="Pathogen Informatics"/>
        </authorList>
    </citation>
    <scope>NUCLEOTIDE SEQUENCE</scope>
</reference>
<gene>
    <name evidence="1" type="ORF">PXEA_LOCUS10927</name>
</gene>
<dbReference type="AlphaFoldDB" id="A0A3S5ACV6"/>
<proteinExistence type="predicted"/>
<name>A0A3S5ACV6_9PLAT</name>
<organism evidence="1 2">
    <name type="scientific">Protopolystoma xenopodis</name>
    <dbReference type="NCBI Taxonomy" id="117903"/>
    <lineage>
        <taxon>Eukaryota</taxon>
        <taxon>Metazoa</taxon>
        <taxon>Spiralia</taxon>
        <taxon>Lophotrochozoa</taxon>
        <taxon>Platyhelminthes</taxon>
        <taxon>Monogenea</taxon>
        <taxon>Polyopisthocotylea</taxon>
        <taxon>Polystomatidea</taxon>
        <taxon>Polystomatidae</taxon>
        <taxon>Protopolystoma</taxon>
    </lineage>
</organism>
<dbReference type="EMBL" id="CAAALY010032832">
    <property type="protein sequence ID" value="VEL17487.1"/>
    <property type="molecule type" value="Genomic_DNA"/>
</dbReference>
<protein>
    <submittedName>
        <fullName evidence="1">Uncharacterized protein</fullName>
    </submittedName>
</protein>
<dbReference type="Proteomes" id="UP000784294">
    <property type="component" value="Unassembled WGS sequence"/>
</dbReference>
<comment type="caution">
    <text evidence="1">The sequence shown here is derived from an EMBL/GenBank/DDBJ whole genome shotgun (WGS) entry which is preliminary data.</text>
</comment>
<keyword evidence="2" id="KW-1185">Reference proteome</keyword>